<keyword evidence="2" id="KW-1185">Reference proteome</keyword>
<dbReference type="RefSeq" id="WP_045053253.1">
    <property type="nucleotide sequence ID" value="NZ_CAWMDP010000059.1"/>
</dbReference>
<name>A0A0D8ZXI1_9CYAN</name>
<accession>A0A0D8ZXI1</accession>
<dbReference type="OrthoDB" id="5472311at2"/>
<dbReference type="STRING" id="1618023.UH38_03635"/>
<evidence type="ECO:0008006" key="3">
    <source>
        <dbReference type="Google" id="ProtNLM"/>
    </source>
</evidence>
<sequence length="348" mass="40762">MWKNLPPIYFYIPHSKLPSDDLPQNADSYWQWQCSQHAISPMQSGGCFWTLQTYLYLKDYGFPCQLVKTMPDEGIVLAHRDFLDDAIQPGPKSLIVCLRADVDRHPYAQLHVVQNPYQAIPKRFLELWESHFIPHWAQSSLIPRDPQRGDTFENVTFIGNEVNLVSEFRGDFWYEQLDALGLKFQKKLTHDSWHDYSDVDVILAIREFGRKNSFSGKPASKLYNAWHAGIPAILGYESAFLAEKKSDLDYLEAASLTEVISALKRLQDDKELRRAVIENGWMRAKETQPEKMIKKWQYLLTDIAFPAYKNWCSMSHWQQQMFFKARHSFFSVRPLYYNLKSQISQMMT</sequence>
<dbReference type="AlphaFoldDB" id="A0A0D8ZXI1"/>
<dbReference type="EMBL" id="JYON01000002">
    <property type="protein sequence ID" value="KJH73154.1"/>
    <property type="molecule type" value="Genomic_DNA"/>
</dbReference>
<evidence type="ECO:0000313" key="1">
    <source>
        <dbReference type="EMBL" id="KJH73154.1"/>
    </source>
</evidence>
<protein>
    <recommendedName>
        <fullName evidence="3">Glycosyltransferase</fullName>
    </recommendedName>
</protein>
<reference evidence="1 2" key="1">
    <citation type="submission" date="2015-02" db="EMBL/GenBank/DDBJ databases">
        <title>Draft genome of a novel marine cyanobacterium (Chroococcales) isolated from South Atlantic Ocean.</title>
        <authorList>
            <person name="Rigonato J."/>
            <person name="Alvarenga D.O."/>
            <person name="Branco L.H."/>
            <person name="Varani A.M."/>
            <person name="Brandini F.P."/>
            <person name="Fiore M.F."/>
        </authorList>
    </citation>
    <scope>NUCLEOTIDE SEQUENCE [LARGE SCALE GENOMIC DNA]</scope>
    <source>
        <strain evidence="1 2">CENA595</strain>
    </source>
</reference>
<evidence type="ECO:0000313" key="2">
    <source>
        <dbReference type="Proteomes" id="UP000032452"/>
    </source>
</evidence>
<organism evidence="1 2">
    <name type="scientific">Aliterella atlantica CENA595</name>
    <dbReference type="NCBI Taxonomy" id="1618023"/>
    <lineage>
        <taxon>Bacteria</taxon>
        <taxon>Bacillati</taxon>
        <taxon>Cyanobacteriota</taxon>
        <taxon>Cyanophyceae</taxon>
        <taxon>Chroococcidiopsidales</taxon>
        <taxon>Aliterellaceae</taxon>
        <taxon>Aliterella</taxon>
    </lineage>
</organism>
<gene>
    <name evidence="1" type="ORF">UH38_03635</name>
</gene>
<dbReference type="Proteomes" id="UP000032452">
    <property type="component" value="Unassembled WGS sequence"/>
</dbReference>
<proteinExistence type="predicted"/>
<comment type="caution">
    <text evidence="1">The sequence shown here is derived from an EMBL/GenBank/DDBJ whole genome shotgun (WGS) entry which is preliminary data.</text>
</comment>